<dbReference type="EMBL" id="MASR01000001">
    <property type="protein sequence ID" value="OFE12939.1"/>
    <property type="molecule type" value="Genomic_DNA"/>
</dbReference>
<keyword evidence="3" id="KW-1185">Reference proteome</keyword>
<evidence type="ECO:0000256" key="1">
    <source>
        <dbReference type="SAM" id="Coils"/>
    </source>
</evidence>
<evidence type="ECO:0000313" key="2">
    <source>
        <dbReference type="EMBL" id="OFE12939.1"/>
    </source>
</evidence>
<feature type="coiled-coil region" evidence="1">
    <location>
        <begin position="68"/>
        <end position="116"/>
    </location>
</feature>
<organism evidence="2 3">
    <name type="scientific">Pseudohongiella acticola</name>
    <dbReference type="NCBI Taxonomy" id="1524254"/>
    <lineage>
        <taxon>Bacteria</taxon>
        <taxon>Pseudomonadati</taxon>
        <taxon>Pseudomonadota</taxon>
        <taxon>Gammaproteobacteria</taxon>
        <taxon>Pseudomonadales</taxon>
        <taxon>Pseudohongiellaceae</taxon>
        <taxon>Pseudohongiella</taxon>
    </lineage>
</organism>
<proteinExistence type="predicted"/>
<dbReference type="Proteomes" id="UP000175669">
    <property type="component" value="Unassembled WGS sequence"/>
</dbReference>
<dbReference type="AlphaFoldDB" id="A0A1E8CKI1"/>
<name>A0A1E8CKI1_9GAMM</name>
<dbReference type="PROSITE" id="PS51257">
    <property type="entry name" value="PROKAR_LIPOPROTEIN"/>
    <property type="match status" value="1"/>
</dbReference>
<dbReference type="STRING" id="1524254.PHACT_07130"/>
<sequence length="125" mass="14051">MMRLLCITALTSVLASCQSLPSGLGGNNELSSLLYFQQSLDSREQADLVTEAEQIRSSLSQDSDTSAASHLRLRMLELQIQLRELQQVHEVQLQQIQSLENQIEALTAIEQQINRRGQLQETVNE</sequence>
<protein>
    <submittedName>
        <fullName evidence="2">Uncharacterized protein</fullName>
    </submittedName>
</protein>
<accession>A0A1E8CKI1</accession>
<gene>
    <name evidence="2" type="ORF">PHACT_07130</name>
</gene>
<keyword evidence="1" id="KW-0175">Coiled coil</keyword>
<dbReference type="RefSeq" id="WP_070116548.1">
    <property type="nucleotide sequence ID" value="NZ_CAXATG010000001.1"/>
</dbReference>
<evidence type="ECO:0000313" key="3">
    <source>
        <dbReference type="Proteomes" id="UP000175669"/>
    </source>
</evidence>
<reference evidence="3" key="1">
    <citation type="submission" date="2016-07" db="EMBL/GenBank/DDBJ databases">
        <authorList>
            <person name="Florea S."/>
            <person name="Webb J.S."/>
            <person name="Jaromczyk J."/>
            <person name="Schardl C.L."/>
        </authorList>
    </citation>
    <scope>NUCLEOTIDE SEQUENCE [LARGE SCALE GENOMIC DNA]</scope>
    <source>
        <strain evidence="3">KCTC 42131</strain>
    </source>
</reference>
<comment type="caution">
    <text evidence="2">The sequence shown here is derived from an EMBL/GenBank/DDBJ whole genome shotgun (WGS) entry which is preliminary data.</text>
</comment>